<feature type="domain" description="ATPase BadF/BadG/BcrA/BcrD type" evidence="5">
    <location>
        <begin position="6"/>
        <end position="253"/>
    </location>
</feature>
<gene>
    <name evidence="6" type="ORF">CARN1_2045</name>
</gene>
<comment type="caution">
    <text evidence="6">The sequence shown here is derived from an EMBL/GenBank/DDBJ whole genome shotgun (WGS) entry which is preliminary data.</text>
</comment>
<evidence type="ECO:0000256" key="1">
    <source>
        <dbReference type="ARBA" id="ARBA00001966"/>
    </source>
</evidence>
<dbReference type="InterPro" id="IPR051805">
    <property type="entry name" value="Dehydratase_Activator_Redct"/>
</dbReference>
<dbReference type="PANTHER" id="PTHR32329">
    <property type="entry name" value="BIFUNCTIONAL PROTEIN [INCLUDES 2-HYDROXYACYL-COA DEHYDRATASE (N-TER) AND ITS ACTIVATOR DOMAIN (C_TERM)-RELATED"/>
    <property type="match status" value="1"/>
</dbReference>
<dbReference type="GO" id="GO:0046872">
    <property type="term" value="F:metal ion binding"/>
    <property type="evidence" value="ECO:0007669"/>
    <property type="project" value="UniProtKB-KW"/>
</dbReference>
<dbReference type="SUPFAM" id="SSF53067">
    <property type="entry name" value="Actin-like ATPase domain"/>
    <property type="match status" value="1"/>
</dbReference>
<dbReference type="Gene3D" id="3.30.420.40">
    <property type="match status" value="2"/>
</dbReference>
<keyword evidence="2" id="KW-0479">Metal-binding</keyword>
<name>E6PCH4_9ZZZZ</name>
<evidence type="ECO:0000313" key="6">
    <source>
        <dbReference type="EMBL" id="CBH74158.1"/>
    </source>
</evidence>
<accession>E6PCH4</accession>
<comment type="cofactor">
    <cofactor evidence="1">
        <name>[4Fe-4S] cluster</name>
        <dbReference type="ChEBI" id="CHEBI:49883"/>
    </cofactor>
</comment>
<dbReference type="PANTHER" id="PTHR32329:SF2">
    <property type="entry name" value="BIFUNCTIONAL PROTEIN [INCLUDES 2-HYDROXYACYL-COA DEHYDRATASE (N-TER) AND ITS ACTIVATOR DOMAIN (C_TERM)"/>
    <property type="match status" value="1"/>
</dbReference>
<dbReference type="AlphaFoldDB" id="E6PCH4"/>
<evidence type="ECO:0000256" key="3">
    <source>
        <dbReference type="ARBA" id="ARBA00023004"/>
    </source>
</evidence>
<dbReference type="EMBL" id="CABL01000001">
    <property type="protein sequence ID" value="CBH74158.1"/>
    <property type="molecule type" value="Genomic_DNA"/>
</dbReference>
<protein>
    <submittedName>
        <fullName evidence="6">CoA enzyme activase</fullName>
    </submittedName>
</protein>
<evidence type="ECO:0000259" key="5">
    <source>
        <dbReference type="Pfam" id="PF01869"/>
    </source>
</evidence>
<dbReference type="InterPro" id="IPR043129">
    <property type="entry name" value="ATPase_NBD"/>
</dbReference>
<dbReference type="InterPro" id="IPR002731">
    <property type="entry name" value="ATPase_BadF"/>
</dbReference>
<dbReference type="Pfam" id="PF01869">
    <property type="entry name" value="BcrAD_BadFG"/>
    <property type="match status" value="1"/>
</dbReference>
<evidence type="ECO:0000256" key="4">
    <source>
        <dbReference type="ARBA" id="ARBA00023014"/>
    </source>
</evidence>
<organism evidence="6">
    <name type="scientific">mine drainage metagenome</name>
    <dbReference type="NCBI Taxonomy" id="410659"/>
    <lineage>
        <taxon>unclassified sequences</taxon>
        <taxon>metagenomes</taxon>
        <taxon>ecological metagenomes</taxon>
    </lineage>
</organism>
<sequence length="263" mass="27840">MNIIAGVDLGSRSTKVVLIDRDGRQLFARATRTRPPLIELVDRAVDEALASIGAGRSDLHYIATTGFGRSSYPERDLQLTEVTAAAYGAAALFPGTRCVLDIGAQSSRAVKIVPGGRVREFKSNEKCAAGAGGFVERAAKYLETELAEVGELSMNGDNPVAISSVCAVLAESEIINHVSQGESRENILRGVHQSLAERAVLLVKRIGIEEEVTLVGGMGYQAGMIRALQEALEVPINCAPQPEMAGALGAALLSKRRIEKSAA</sequence>
<dbReference type="InterPro" id="IPR008275">
    <property type="entry name" value="CoA_E_activase_dom"/>
</dbReference>
<dbReference type="NCBIfam" id="TIGR00241">
    <property type="entry name" value="CoA_E_activ"/>
    <property type="match status" value="1"/>
</dbReference>
<keyword evidence="4" id="KW-0411">Iron-sulfur</keyword>
<dbReference type="GO" id="GO:0051536">
    <property type="term" value="F:iron-sulfur cluster binding"/>
    <property type="evidence" value="ECO:0007669"/>
    <property type="project" value="UniProtKB-KW"/>
</dbReference>
<keyword evidence="3" id="KW-0408">Iron</keyword>
<reference evidence="6" key="1">
    <citation type="submission" date="2009-10" db="EMBL/GenBank/DDBJ databases">
        <title>Diversity of trophic interactions inside an arsenic-rich microbial ecosystem.</title>
        <authorList>
            <person name="Bertin P.N."/>
            <person name="Heinrich-Salmeron A."/>
            <person name="Pelletier E."/>
            <person name="Goulhen-Chollet F."/>
            <person name="Arsene-Ploetze F."/>
            <person name="Gallien S."/>
            <person name="Calteau A."/>
            <person name="Vallenet D."/>
            <person name="Casiot C."/>
            <person name="Chane-Woon-Ming B."/>
            <person name="Giloteaux L."/>
            <person name="Barakat M."/>
            <person name="Bonnefoy V."/>
            <person name="Bruneel O."/>
            <person name="Chandler M."/>
            <person name="Cleiss J."/>
            <person name="Duran R."/>
            <person name="Elbaz-Poulichet F."/>
            <person name="Fonknechten N."/>
            <person name="Lauga B."/>
            <person name="Mornico D."/>
            <person name="Ortet P."/>
            <person name="Schaeffer C."/>
            <person name="Siguier P."/>
            <person name="Alexander Thil Smith A."/>
            <person name="Van Dorsselaer A."/>
            <person name="Weissenbach J."/>
            <person name="Medigue C."/>
            <person name="Le Paslier D."/>
        </authorList>
    </citation>
    <scope>NUCLEOTIDE SEQUENCE</scope>
</reference>
<evidence type="ECO:0000256" key="2">
    <source>
        <dbReference type="ARBA" id="ARBA00022723"/>
    </source>
</evidence>
<proteinExistence type="predicted"/>